<organism evidence="2">
    <name type="scientific">Trichonephila clavipes</name>
    <name type="common">Golden silk orbweaver</name>
    <name type="synonym">Nephila clavipes</name>
    <dbReference type="NCBI Taxonomy" id="2585209"/>
    <lineage>
        <taxon>Eukaryota</taxon>
        <taxon>Metazoa</taxon>
        <taxon>Ecdysozoa</taxon>
        <taxon>Arthropoda</taxon>
        <taxon>Chelicerata</taxon>
        <taxon>Arachnida</taxon>
        <taxon>Araneae</taxon>
        <taxon>Araneomorphae</taxon>
        <taxon>Entelegynae</taxon>
        <taxon>Araneoidea</taxon>
        <taxon>Nephilidae</taxon>
        <taxon>Trichonephila</taxon>
    </lineage>
</organism>
<sequence length="86" mass="10099">MRSERSAESFRNQERQHRRKRRPPGSYKWKKRTVPPSMPSGPGTRKMTRREAADERPVPVYHEEQRQPTSSVRQVQSPSISRSGKL</sequence>
<comment type="caution">
    <text evidence="2">The sequence shown here is derived from an EMBL/GenBank/DDBJ whole genome shotgun (WGS) entry which is preliminary data.</text>
</comment>
<proteinExistence type="predicted"/>
<dbReference type="AlphaFoldDB" id="A0A8X6RAI5"/>
<protein>
    <submittedName>
        <fullName evidence="2">Uncharacterized protein</fullName>
    </submittedName>
</protein>
<feature type="compositionally biased region" description="Polar residues" evidence="1">
    <location>
        <begin position="67"/>
        <end position="86"/>
    </location>
</feature>
<reference evidence="2" key="1">
    <citation type="submission" date="2020-08" db="EMBL/GenBank/DDBJ databases">
        <title>Multicomponent nature underlies the extraordinary mechanical properties of spider dragline silk.</title>
        <authorList>
            <person name="Kono N."/>
            <person name="Nakamura H."/>
            <person name="Mori M."/>
            <person name="Yoshida Y."/>
            <person name="Ohtoshi R."/>
            <person name="Malay A.D."/>
            <person name="Moran D.A.P."/>
            <person name="Tomita M."/>
            <person name="Numata K."/>
            <person name="Arakawa K."/>
        </authorList>
    </citation>
    <scope>NUCLEOTIDE SEQUENCE</scope>
</reference>
<dbReference type="EMBL" id="BMAU01021002">
    <property type="protein sequence ID" value="GFX86082.1"/>
    <property type="molecule type" value="Genomic_DNA"/>
</dbReference>
<feature type="compositionally biased region" description="Basic residues" evidence="1">
    <location>
        <begin position="16"/>
        <end position="33"/>
    </location>
</feature>
<feature type="compositionally biased region" description="Basic and acidic residues" evidence="1">
    <location>
        <begin position="49"/>
        <end position="66"/>
    </location>
</feature>
<feature type="region of interest" description="Disordered" evidence="1">
    <location>
        <begin position="1"/>
        <end position="86"/>
    </location>
</feature>
<gene>
    <name evidence="2" type="ORF">TNCV_2403781</name>
</gene>
<accession>A0A8X6RAI5</accession>
<feature type="compositionally biased region" description="Basic and acidic residues" evidence="1">
    <location>
        <begin position="1"/>
        <end position="15"/>
    </location>
</feature>
<name>A0A8X6RAI5_TRICX</name>
<evidence type="ECO:0000256" key="1">
    <source>
        <dbReference type="SAM" id="MobiDB-lite"/>
    </source>
</evidence>
<evidence type="ECO:0000313" key="2">
    <source>
        <dbReference type="EMBL" id="GFX86082.1"/>
    </source>
</evidence>